<dbReference type="AlphaFoldDB" id="A0A150L069"/>
<feature type="transmembrane region" description="Helical" evidence="1">
    <location>
        <begin position="12"/>
        <end position="38"/>
    </location>
</feature>
<keyword evidence="1" id="KW-0812">Transmembrane</keyword>
<dbReference type="EMBL" id="LQYN01000056">
    <property type="protein sequence ID" value="KYD05479.1"/>
    <property type="molecule type" value="Genomic_DNA"/>
</dbReference>
<keyword evidence="3" id="KW-1185">Reference proteome</keyword>
<dbReference type="STRING" id="46224.B4102_3203"/>
<accession>A0A150L069</accession>
<dbReference type="RefSeq" id="WP_066231788.1">
    <property type="nucleotide sequence ID" value="NZ_JABWTQ010000003.1"/>
</dbReference>
<evidence type="ECO:0000256" key="1">
    <source>
        <dbReference type="SAM" id="Phobius"/>
    </source>
</evidence>
<dbReference type="Proteomes" id="UP000075666">
    <property type="component" value="Unassembled WGS sequence"/>
</dbReference>
<dbReference type="PATRIC" id="fig|46224.3.peg.3179"/>
<keyword evidence="1" id="KW-1133">Transmembrane helix</keyword>
<comment type="caution">
    <text evidence="2">The sequence shown here is derived from an EMBL/GenBank/DDBJ whole genome shotgun (WGS) entry which is preliminary data.</text>
</comment>
<dbReference type="OrthoDB" id="2456192at2"/>
<evidence type="ECO:0008006" key="4">
    <source>
        <dbReference type="Google" id="ProtNLM"/>
    </source>
</evidence>
<sequence length="74" mass="8058">MKLVGWILISTLLGYGLFALGPLLGGFIAFGIVAGCIFRGLALLKELNEKLSVLVPDKDKVTEAYEKYINEKNA</sequence>
<protein>
    <recommendedName>
        <fullName evidence="4">ATP-dependent Lon protease</fullName>
    </recommendedName>
</protein>
<name>A0A150L069_9BACI</name>
<evidence type="ECO:0000313" key="3">
    <source>
        <dbReference type="Proteomes" id="UP000075666"/>
    </source>
</evidence>
<evidence type="ECO:0000313" key="2">
    <source>
        <dbReference type="EMBL" id="KYD05479.1"/>
    </source>
</evidence>
<reference evidence="2 3" key="1">
    <citation type="submission" date="2016-01" db="EMBL/GenBank/DDBJ databases">
        <title>Genome Sequences of Twelve Sporeforming Bacillus Species Isolated from Foods.</title>
        <authorList>
            <person name="Berendsen E.M."/>
            <person name="Wells-Bennik M.H."/>
            <person name="Krawcyk A.O."/>
            <person name="De Jong A."/>
            <person name="Holsappel S."/>
            <person name="Eijlander R.T."/>
            <person name="Kuipers O.P."/>
        </authorList>
    </citation>
    <scope>NUCLEOTIDE SEQUENCE [LARGE SCALE GENOMIC DNA]</scope>
    <source>
        <strain evidence="2 3">B4102</strain>
    </source>
</reference>
<gene>
    <name evidence="2" type="ORF">B4102_3203</name>
</gene>
<keyword evidence="1" id="KW-0472">Membrane</keyword>
<organism evidence="2 3">
    <name type="scientific">Heyndrickxia sporothermodurans</name>
    <dbReference type="NCBI Taxonomy" id="46224"/>
    <lineage>
        <taxon>Bacteria</taxon>
        <taxon>Bacillati</taxon>
        <taxon>Bacillota</taxon>
        <taxon>Bacilli</taxon>
        <taxon>Bacillales</taxon>
        <taxon>Bacillaceae</taxon>
        <taxon>Heyndrickxia</taxon>
    </lineage>
</organism>
<proteinExistence type="predicted"/>